<dbReference type="Proteomes" id="UP000622552">
    <property type="component" value="Unassembled WGS sequence"/>
</dbReference>
<name>A0A8J7KPL1_9ACTN</name>
<sequence>MTRRTAGLLAIVAVLAAGATFVGWTVARQPPARAAGPLDPAAHGGLLFVAGSGQVGQLRPDGTTELGGPYCLRMYSAGGTTVCLRPLTVPAGYEAAVYDRRLAVTHTVRIDGTPSRARVSPSGRLVAWTVFRTGDSYQPGEFSTTAGIYDTATRTLYPSLEDFTLSVDGDGRRRADANFWGVTFVDDRVFYATVGSAGHTWLVRGDLATRALVGVRENAECPSVSPDGTRVAYKKRVGGVWRLHVLDLRTGRETPLAAPTGTVDDQAVWLDPRTVGYAAPVPGGDPRPGVFAVPADGSGAPHLIRSDASSPSPLY</sequence>
<dbReference type="InterPro" id="IPR011659">
    <property type="entry name" value="WD40"/>
</dbReference>
<dbReference type="AlphaFoldDB" id="A0A8J7KPL1"/>
<evidence type="ECO:0000313" key="2">
    <source>
        <dbReference type="EMBL" id="MBG6141441.1"/>
    </source>
</evidence>
<keyword evidence="3" id="KW-1185">Reference proteome</keyword>
<protein>
    <recommendedName>
        <fullName evidence="4">WD40 repeat protein</fullName>
    </recommendedName>
</protein>
<evidence type="ECO:0000313" key="3">
    <source>
        <dbReference type="Proteomes" id="UP000622552"/>
    </source>
</evidence>
<dbReference type="Gene3D" id="2.120.10.30">
    <property type="entry name" value="TolB, C-terminal domain"/>
    <property type="match status" value="1"/>
</dbReference>
<dbReference type="InterPro" id="IPR011042">
    <property type="entry name" value="6-blade_b-propeller_TolB-like"/>
</dbReference>
<evidence type="ECO:0000256" key="1">
    <source>
        <dbReference type="SAM" id="MobiDB-lite"/>
    </source>
</evidence>
<evidence type="ECO:0008006" key="4">
    <source>
        <dbReference type="Google" id="ProtNLM"/>
    </source>
</evidence>
<comment type="caution">
    <text evidence="2">The sequence shown here is derived from an EMBL/GenBank/DDBJ whole genome shotgun (WGS) entry which is preliminary data.</text>
</comment>
<organism evidence="2 3">
    <name type="scientific">Longispora fulva</name>
    <dbReference type="NCBI Taxonomy" id="619741"/>
    <lineage>
        <taxon>Bacteria</taxon>
        <taxon>Bacillati</taxon>
        <taxon>Actinomycetota</taxon>
        <taxon>Actinomycetes</taxon>
        <taxon>Micromonosporales</taxon>
        <taxon>Micromonosporaceae</taxon>
        <taxon>Longispora</taxon>
    </lineage>
</organism>
<feature type="region of interest" description="Disordered" evidence="1">
    <location>
        <begin position="288"/>
        <end position="315"/>
    </location>
</feature>
<dbReference type="EMBL" id="JADOUF010000001">
    <property type="protein sequence ID" value="MBG6141441.1"/>
    <property type="molecule type" value="Genomic_DNA"/>
</dbReference>
<dbReference type="SUPFAM" id="SSF69304">
    <property type="entry name" value="Tricorn protease N-terminal domain"/>
    <property type="match status" value="1"/>
</dbReference>
<accession>A0A8J7KPL1</accession>
<dbReference type="RefSeq" id="WP_197007854.1">
    <property type="nucleotide sequence ID" value="NZ_BONS01000013.1"/>
</dbReference>
<dbReference type="Pfam" id="PF07676">
    <property type="entry name" value="PD40"/>
    <property type="match status" value="1"/>
</dbReference>
<proteinExistence type="predicted"/>
<gene>
    <name evidence="2" type="ORF">IW245_007635</name>
</gene>
<reference evidence="2" key="1">
    <citation type="submission" date="2020-11" db="EMBL/GenBank/DDBJ databases">
        <title>Sequencing the genomes of 1000 actinobacteria strains.</title>
        <authorList>
            <person name="Klenk H.-P."/>
        </authorList>
    </citation>
    <scope>NUCLEOTIDE SEQUENCE</scope>
    <source>
        <strain evidence="2">DSM 45356</strain>
    </source>
</reference>